<dbReference type="InterPro" id="IPR018060">
    <property type="entry name" value="HTH_AraC"/>
</dbReference>
<dbReference type="PROSITE" id="PS01124">
    <property type="entry name" value="HTH_ARAC_FAMILY_2"/>
    <property type="match status" value="1"/>
</dbReference>
<evidence type="ECO:0000256" key="4">
    <source>
        <dbReference type="SAM" id="MobiDB-lite"/>
    </source>
</evidence>
<keyword evidence="3" id="KW-0804">Transcription</keyword>
<dbReference type="SMART" id="SM00342">
    <property type="entry name" value="HTH_ARAC"/>
    <property type="match status" value="1"/>
</dbReference>
<gene>
    <name evidence="6" type="ORF">SAMN04489765_3532</name>
</gene>
<dbReference type="InterPro" id="IPR009057">
    <property type="entry name" value="Homeodomain-like_sf"/>
</dbReference>
<evidence type="ECO:0000256" key="1">
    <source>
        <dbReference type="ARBA" id="ARBA00023015"/>
    </source>
</evidence>
<dbReference type="PANTHER" id="PTHR46796">
    <property type="entry name" value="HTH-TYPE TRANSCRIPTIONAL ACTIVATOR RHAS-RELATED"/>
    <property type="match status" value="1"/>
</dbReference>
<feature type="domain" description="HTH araC/xylS-type" evidence="5">
    <location>
        <begin position="123"/>
        <end position="220"/>
    </location>
</feature>
<proteinExistence type="predicted"/>
<dbReference type="Pfam" id="PF20240">
    <property type="entry name" value="DUF6597"/>
    <property type="match status" value="1"/>
</dbReference>
<dbReference type="PANTHER" id="PTHR46796:SF15">
    <property type="entry name" value="BLL1074 PROTEIN"/>
    <property type="match status" value="1"/>
</dbReference>
<evidence type="ECO:0000313" key="6">
    <source>
        <dbReference type="EMBL" id="SDR16037.1"/>
    </source>
</evidence>
<dbReference type="Pfam" id="PF12833">
    <property type="entry name" value="HTH_18"/>
    <property type="match status" value="1"/>
</dbReference>
<dbReference type="GO" id="GO:0003700">
    <property type="term" value="F:DNA-binding transcription factor activity"/>
    <property type="evidence" value="ECO:0007669"/>
    <property type="project" value="InterPro"/>
</dbReference>
<evidence type="ECO:0000256" key="3">
    <source>
        <dbReference type="ARBA" id="ARBA00023163"/>
    </source>
</evidence>
<name>A0A1H1GS81_9ACTN</name>
<feature type="region of interest" description="Disordered" evidence="4">
    <location>
        <begin position="210"/>
        <end position="236"/>
    </location>
</feature>
<keyword evidence="7" id="KW-1185">Reference proteome</keyword>
<accession>A0A1H1GS81</accession>
<evidence type="ECO:0000256" key="2">
    <source>
        <dbReference type="ARBA" id="ARBA00023125"/>
    </source>
</evidence>
<dbReference type="AlphaFoldDB" id="A0A1H1GS81"/>
<dbReference type="EMBL" id="FNLF01000002">
    <property type="protein sequence ID" value="SDR16037.1"/>
    <property type="molecule type" value="Genomic_DNA"/>
</dbReference>
<organism evidence="6 7">
    <name type="scientific">Tsukamurella pulmonis</name>
    <dbReference type="NCBI Taxonomy" id="47312"/>
    <lineage>
        <taxon>Bacteria</taxon>
        <taxon>Bacillati</taxon>
        <taxon>Actinomycetota</taxon>
        <taxon>Actinomycetes</taxon>
        <taxon>Mycobacteriales</taxon>
        <taxon>Tsukamurellaceae</taxon>
        <taxon>Tsukamurella</taxon>
    </lineage>
</organism>
<keyword evidence="1" id="KW-0805">Transcription regulation</keyword>
<dbReference type="GO" id="GO:0043565">
    <property type="term" value="F:sequence-specific DNA binding"/>
    <property type="evidence" value="ECO:0007669"/>
    <property type="project" value="InterPro"/>
</dbReference>
<dbReference type="SUPFAM" id="SSF46689">
    <property type="entry name" value="Homeodomain-like"/>
    <property type="match status" value="1"/>
</dbReference>
<dbReference type="InterPro" id="IPR050204">
    <property type="entry name" value="AraC_XylS_family_regulators"/>
</dbReference>
<keyword evidence="2 6" id="KW-0238">DNA-binding</keyword>
<evidence type="ECO:0000313" key="7">
    <source>
        <dbReference type="Proteomes" id="UP000183053"/>
    </source>
</evidence>
<protein>
    <submittedName>
        <fullName evidence="6">AraC-type DNA-binding protein</fullName>
    </submittedName>
</protein>
<dbReference type="InterPro" id="IPR046532">
    <property type="entry name" value="DUF6597"/>
</dbReference>
<dbReference type="Proteomes" id="UP000183053">
    <property type="component" value="Unassembled WGS sequence"/>
</dbReference>
<evidence type="ECO:0000259" key="5">
    <source>
        <dbReference type="PROSITE" id="PS01124"/>
    </source>
</evidence>
<sequence>MSLPSRYAERPSTVPGAVRWRATGTGGAALILPDGCMDVIVVDGAPIVAGPDAVAARVSGSDGARLDGVRFPPGMLPQLLGIGADELTGRRVPLAEVLPHRRRTAGDDPEAIAAALLDGVDLDRRITGIVARLGAGRAIGAVAAEAELGERALHRLARRSFGYGPKTLARILRFQRAAARIGAGENLAAVAASAGYADQAHLTREVRALTGTTPGELRRPISGTDPGAARRAARRR</sequence>
<dbReference type="STRING" id="47312.SAMN04489765_3532"/>
<dbReference type="Gene3D" id="1.10.10.60">
    <property type="entry name" value="Homeodomain-like"/>
    <property type="match status" value="1"/>
</dbReference>
<reference evidence="7" key="1">
    <citation type="submission" date="2016-10" db="EMBL/GenBank/DDBJ databases">
        <authorList>
            <person name="Varghese N."/>
            <person name="Submissions S."/>
        </authorList>
    </citation>
    <scope>NUCLEOTIDE SEQUENCE [LARGE SCALE GENOMIC DNA]</scope>
    <source>
        <strain evidence="7">DSM 44142</strain>
    </source>
</reference>